<evidence type="ECO:0008006" key="7">
    <source>
        <dbReference type="Google" id="ProtNLM"/>
    </source>
</evidence>
<sequence>MPAATPKLFEGLTDEQLKEFEDEGCLALKNFLSEEEVNVLLQEAKRLLSEIDLDNHAMTKFVTTEDSENHVGDEYFLNSSDKICSFFDTDAFNDEGKLIKPKEKSVNKIGHNLHSLNDEYYKISFDERIQDISKKLGFKDPRILQSMLIFKQPEIGGSVPSHQDSTFLYTEPLSAIGFWFALEDCTKENGCLSYYPGSHKTFPVTKRMIKDFDKKSGTKFVNTKVGESLYKTNVDELNDAKARNDDKNFKLVEIPRGSLVLIHGSVLHKSERNSSQKSRYAYTFHVIEGENDYDNLNWLQVPPCREGSTNFSSLITGNKVGIY</sequence>
<evidence type="ECO:0000256" key="1">
    <source>
        <dbReference type="ARBA" id="ARBA00001962"/>
    </source>
</evidence>
<evidence type="ECO:0000256" key="3">
    <source>
        <dbReference type="ARBA" id="ARBA00022723"/>
    </source>
</evidence>
<reference evidence="6" key="1">
    <citation type="submission" date="2016-05" db="EMBL/GenBank/DDBJ databases">
        <title>Comparative genomics of biotechnologically important yeasts.</title>
        <authorList>
            <consortium name="DOE Joint Genome Institute"/>
            <person name="Riley R."/>
            <person name="Haridas S."/>
            <person name="Wolfe K.H."/>
            <person name="Lopes M.R."/>
            <person name="Hittinger C.T."/>
            <person name="Goker M."/>
            <person name="Salamov A."/>
            <person name="Wisecaver J."/>
            <person name="Long T.M."/>
            <person name="Aerts A.L."/>
            <person name="Barry K."/>
            <person name="Choi C."/>
            <person name="Clum A."/>
            <person name="Coughlan A.Y."/>
            <person name="Deshpande S."/>
            <person name="Douglass A.P."/>
            <person name="Hanson S.J."/>
            <person name="Klenk H.-P."/>
            <person name="Labutti K."/>
            <person name="Lapidus A."/>
            <person name="Lindquist E."/>
            <person name="Lipzen A."/>
            <person name="Meier-Kolthoff J.P."/>
            <person name="Ohm R.A."/>
            <person name="Otillar R.P."/>
            <person name="Pangilinan J."/>
            <person name="Peng Y."/>
            <person name="Rokas A."/>
            <person name="Rosa C.A."/>
            <person name="Scheuner C."/>
            <person name="Sibirny A.A."/>
            <person name="Slot J.C."/>
            <person name="Stielow J.B."/>
            <person name="Sun H."/>
            <person name="Kurtzman C.P."/>
            <person name="Blackwell M."/>
            <person name="Grigoriev I.V."/>
            <person name="Jeffries T.W."/>
        </authorList>
    </citation>
    <scope>NUCLEOTIDE SEQUENCE [LARGE SCALE GENOMIC DNA]</scope>
    <source>
        <strain evidence="6">NRRL Y-2460</strain>
    </source>
</reference>
<keyword evidence="4" id="KW-0408">Iron</keyword>
<dbReference type="InterPro" id="IPR008775">
    <property type="entry name" value="Phytyl_CoA_dOase-like"/>
</dbReference>
<evidence type="ECO:0000256" key="2">
    <source>
        <dbReference type="ARBA" id="ARBA00005830"/>
    </source>
</evidence>
<dbReference type="PANTHER" id="PTHR20883:SF15">
    <property type="entry name" value="PHYTANOYL-COA DIOXYGENASE DOMAIN-CONTAINING PROTEIN 1"/>
    <property type="match status" value="1"/>
</dbReference>
<evidence type="ECO:0000256" key="4">
    <source>
        <dbReference type="ARBA" id="ARBA00023004"/>
    </source>
</evidence>
<dbReference type="AlphaFoldDB" id="A0A1E4TUM8"/>
<organism evidence="5 6">
    <name type="scientific">Pachysolen tannophilus NRRL Y-2460</name>
    <dbReference type="NCBI Taxonomy" id="669874"/>
    <lineage>
        <taxon>Eukaryota</taxon>
        <taxon>Fungi</taxon>
        <taxon>Dikarya</taxon>
        <taxon>Ascomycota</taxon>
        <taxon>Saccharomycotina</taxon>
        <taxon>Pichiomycetes</taxon>
        <taxon>Pachysolenaceae</taxon>
        <taxon>Pachysolen</taxon>
    </lineage>
</organism>
<evidence type="ECO:0000313" key="5">
    <source>
        <dbReference type="EMBL" id="ODV95419.1"/>
    </source>
</evidence>
<proteinExistence type="inferred from homology"/>
<accession>A0A1E4TUM8</accession>
<evidence type="ECO:0000313" key="6">
    <source>
        <dbReference type="Proteomes" id="UP000094236"/>
    </source>
</evidence>
<comment type="similarity">
    <text evidence="2">Belongs to the PhyH family.</text>
</comment>
<comment type="cofactor">
    <cofactor evidence="1">
        <name>Fe cation</name>
        <dbReference type="ChEBI" id="CHEBI:24875"/>
    </cofactor>
</comment>
<dbReference type="PANTHER" id="PTHR20883">
    <property type="entry name" value="PHYTANOYL-COA DIOXYGENASE DOMAIN CONTAINING 1"/>
    <property type="match status" value="1"/>
</dbReference>
<dbReference type="Proteomes" id="UP000094236">
    <property type="component" value="Unassembled WGS sequence"/>
</dbReference>
<dbReference type="Pfam" id="PF05721">
    <property type="entry name" value="PhyH"/>
    <property type="match status" value="1"/>
</dbReference>
<dbReference type="GO" id="GO:0046872">
    <property type="term" value="F:metal ion binding"/>
    <property type="evidence" value="ECO:0007669"/>
    <property type="project" value="UniProtKB-KW"/>
</dbReference>
<dbReference type="Gene3D" id="2.60.120.620">
    <property type="entry name" value="q2cbj1_9rhob like domain"/>
    <property type="match status" value="1"/>
</dbReference>
<dbReference type="OrthoDB" id="445007at2759"/>
<dbReference type="SUPFAM" id="SSF51197">
    <property type="entry name" value="Clavaminate synthase-like"/>
    <property type="match status" value="1"/>
</dbReference>
<keyword evidence="3" id="KW-0479">Metal-binding</keyword>
<dbReference type="STRING" id="669874.A0A1E4TUM8"/>
<name>A0A1E4TUM8_PACTA</name>
<protein>
    <recommendedName>
        <fullName evidence="7">Fe2OG dioxygenase domain-containing protein</fullName>
    </recommendedName>
</protein>
<gene>
    <name evidence="5" type="ORF">PACTADRAFT_33987</name>
</gene>
<keyword evidence="6" id="KW-1185">Reference proteome</keyword>
<dbReference type="EMBL" id="KV454014">
    <property type="protein sequence ID" value="ODV95419.1"/>
    <property type="molecule type" value="Genomic_DNA"/>
</dbReference>